<proteinExistence type="predicted"/>
<comment type="caution">
    <text evidence="1">The sequence shown here is derived from an EMBL/GenBank/DDBJ whole genome shotgun (WGS) entry which is preliminary data.</text>
</comment>
<evidence type="ECO:0000313" key="2">
    <source>
        <dbReference type="Proteomes" id="UP000011770"/>
    </source>
</evidence>
<sequence length="62" mass="7562">MEPKHPRPSGFFNRQTHVSLNRILSSLNSFSRTPYFFLWYYKRRGNDEINSYDFRTTKARKT</sequence>
<dbReference type="AlphaFoldDB" id="M3GX71"/>
<dbReference type="Proteomes" id="UP000011770">
    <property type="component" value="Unassembled WGS sequence"/>
</dbReference>
<gene>
    <name evidence="1" type="ORF">LEP1GSC188_3548</name>
</gene>
<accession>M3GX71</accession>
<dbReference type="EMBL" id="AHOR02000040">
    <property type="protein sequence ID" value="EMF81085.1"/>
    <property type="molecule type" value="Genomic_DNA"/>
</dbReference>
<organism evidence="1 2">
    <name type="scientific">Leptospira weilii serovar Topaz str. LT2116</name>
    <dbReference type="NCBI Taxonomy" id="1088540"/>
    <lineage>
        <taxon>Bacteria</taxon>
        <taxon>Pseudomonadati</taxon>
        <taxon>Spirochaetota</taxon>
        <taxon>Spirochaetia</taxon>
        <taxon>Leptospirales</taxon>
        <taxon>Leptospiraceae</taxon>
        <taxon>Leptospira</taxon>
    </lineage>
</organism>
<reference evidence="1 2" key="1">
    <citation type="submission" date="2013-01" db="EMBL/GenBank/DDBJ databases">
        <authorList>
            <person name="Harkins D.M."/>
            <person name="Durkin A.S."/>
            <person name="Brinkac L.M."/>
            <person name="Haft D.H."/>
            <person name="Selengut J.D."/>
            <person name="Sanka R."/>
            <person name="DePew J."/>
            <person name="Purushe J."/>
            <person name="Tulsiani S.M."/>
            <person name="Graham G.C."/>
            <person name="Burns M.-A."/>
            <person name="Dohnt M.F."/>
            <person name="Smythe L.D."/>
            <person name="McKay D.B."/>
            <person name="Craig S.B."/>
            <person name="Vinetz J.M."/>
            <person name="Sutton G.G."/>
            <person name="Nierman W.C."/>
            <person name="Fouts D.E."/>
        </authorList>
    </citation>
    <scope>NUCLEOTIDE SEQUENCE [LARGE SCALE GENOMIC DNA]</scope>
    <source>
        <strain evidence="1 2">LT2116</strain>
    </source>
</reference>
<protein>
    <submittedName>
        <fullName evidence="1">Uncharacterized protein</fullName>
    </submittedName>
</protein>
<name>M3GX71_9LEPT</name>
<evidence type="ECO:0000313" key="1">
    <source>
        <dbReference type="EMBL" id="EMF81085.1"/>
    </source>
</evidence>